<feature type="domain" description="3-deoxy-D-manno-octulosonic-acid transferase N-terminal" evidence="3">
    <location>
        <begin position="41"/>
        <end position="133"/>
    </location>
</feature>
<keyword evidence="1" id="KW-0808">Transferase</keyword>
<sequence>MAGGVESGGLRDLSSGEQSDHPFLYLHLHWRRIRGLEHWSRWPERFGRPSAPRPPGSLIWFHAVSLGEGLAAVPVIQQCLLENPHLLVLMTTTTLSAFEVIKGRLPNSVIYQFAPVDTPTAMESFLMYWSPIASTVEAIRFQLLNASPFIINFVGDLKYAVLGVSHSMKEKKGQKRVPNCNFYKPADGIKTASLKIEEKGKGC</sequence>
<dbReference type="Pfam" id="PF04413">
    <property type="entry name" value="Glycos_transf_N"/>
    <property type="match status" value="1"/>
</dbReference>
<proteinExistence type="predicted"/>
<comment type="caution">
    <text evidence="4">The sequence shown here is derived from an EMBL/GenBank/DDBJ whole genome shotgun (WGS) entry which is preliminary data.</text>
</comment>
<gene>
    <name evidence="4" type="ORF">HPP92_006792</name>
</gene>
<name>A0A835RF41_VANPL</name>
<keyword evidence="5" id="KW-1185">Reference proteome</keyword>
<dbReference type="GO" id="GO:0016740">
    <property type="term" value="F:transferase activity"/>
    <property type="evidence" value="ECO:0007669"/>
    <property type="project" value="UniProtKB-KW"/>
</dbReference>
<dbReference type="InterPro" id="IPR007507">
    <property type="entry name" value="Glycos_transf_N"/>
</dbReference>
<dbReference type="Gene3D" id="3.40.50.11720">
    <property type="entry name" value="3-Deoxy-D-manno-octulosonic-acid transferase, N-terminal domain"/>
    <property type="match status" value="1"/>
</dbReference>
<organism evidence="4 5">
    <name type="scientific">Vanilla planifolia</name>
    <name type="common">Vanilla</name>
    <dbReference type="NCBI Taxonomy" id="51239"/>
    <lineage>
        <taxon>Eukaryota</taxon>
        <taxon>Viridiplantae</taxon>
        <taxon>Streptophyta</taxon>
        <taxon>Embryophyta</taxon>
        <taxon>Tracheophyta</taxon>
        <taxon>Spermatophyta</taxon>
        <taxon>Magnoliopsida</taxon>
        <taxon>Liliopsida</taxon>
        <taxon>Asparagales</taxon>
        <taxon>Orchidaceae</taxon>
        <taxon>Vanilloideae</taxon>
        <taxon>Vanilleae</taxon>
        <taxon>Vanilla</taxon>
    </lineage>
</organism>
<dbReference type="InterPro" id="IPR039901">
    <property type="entry name" value="Kdotransferase"/>
</dbReference>
<evidence type="ECO:0000313" key="5">
    <source>
        <dbReference type="Proteomes" id="UP000636800"/>
    </source>
</evidence>
<reference evidence="4 5" key="1">
    <citation type="journal article" date="2020" name="Nat. Food">
        <title>A phased Vanilla planifolia genome enables genetic improvement of flavour and production.</title>
        <authorList>
            <person name="Hasing T."/>
            <person name="Tang H."/>
            <person name="Brym M."/>
            <person name="Khazi F."/>
            <person name="Huang T."/>
            <person name="Chambers A.H."/>
        </authorList>
    </citation>
    <scope>NUCLEOTIDE SEQUENCE [LARGE SCALE GENOMIC DNA]</scope>
    <source>
        <tissue evidence="4">Leaf</tissue>
    </source>
</reference>
<evidence type="ECO:0000256" key="1">
    <source>
        <dbReference type="ARBA" id="ARBA00022679"/>
    </source>
</evidence>
<dbReference type="InterPro" id="IPR038107">
    <property type="entry name" value="Glycos_transf_N_sf"/>
</dbReference>
<evidence type="ECO:0000313" key="4">
    <source>
        <dbReference type="EMBL" id="KAG0487981.1"/>
    </source>
</evidence>
<dbReference type="AlphaFoldDB" id="A0A835RF41"/>
<accession>A0A835RF41</accession>
<dbReference type="GO" id="GO:0005886">
    <property type="term" value="C:plasma membrane"/>
    <property type="evidence" value="ECO:0007669"/>
    <property type="project" value="TreeGrafter"/>
</dbReference>
<dbReference type="GO" id="GO:0009245">
    <property type="term" value="P:lipid A biosynthetic process"/>
    <property type="evidence" value="ECO:0007669"/>
    <property type="project" value="TreeGrafter"/>
</dbReference>
<evidence type="ECO:0000256" key="2">
    <source>
        <dbReference type="PIRSR" id="PIRSR639901-1"/>
    </source>
</evidence>
<dbReference type="Proteomes" id="UP000636800">
    <property type="component" value="Chromosome 3"/>
</dbReference>
<feature type="active site" description="Proton acceptor" evidence="2">
    <location>
        <position position="68"/>
    </location>
</feature>
<evidence type="ECO:0000259" key="3">
    <source>
        <dbReference type="Pfam" id="PF04413"/>
    </source>
</evidence>
<dbReference type="PANTHER" id="PTHR42755">
    <property type="entry name" value="3-DEOXY-MANNO-OCTULOSONATE CYTIDYLYLTRANSFERASE"/>
    <property type="match status" value="1"/>
</dbReference>
<dbReference type="EMBL" id="JADCNL010000003">
    <property type="protein sequence ID" value="KAG0487981.1"/>
    <property type="molecule type" value="Genomic_DNA"/>
</dbReference>
<dbReference type="PANTHER" id="PTHR42755:SF1">
    <property type="entry name" value="3-DEOXY-D-MANNO-OCTULOSONIC ACID TRANSFERASE, MITOCHONDRIAL-RELATED"/>
    <property type="match status" value="1"/>
</dbReference>
<dbReference type="OrthoDB" id="7130006at2759"/>
<protein>
    <recommendedName>
        <fullName evidence="3">3-deoxy-D-manno-octulosonic-acid transferase N-terminal domain-containing protein</fullName>
    </recommendedName>
</protein>